<evidence type="ECO:0008006" key="4">
    <source>
        <dbReference type="Google" id="ProtNLM"/>
    </source>
</evidence>
<feature type="transmembrane region" description="Helical" evidence="1">
    <location>
        <begin position="106"/>
        <end position="125"/>
    </location>
</feature>
<keyword evidence="1" id="KW-0472">Membrane</keyword>
<protein>
    <recommendedName>
        <fullName evidence="4">THH1/TOM1/TOM3 domain-containing protein</fullName>
    </recommendedName>
</protein>
<evidence type="ECO:0000256" key="2">
    <source>
        <dbReference type="SAM" id="SignalP"/>
    </source>
</evidence>
<dbReference type="AlphaFoldDB" id="A0A8S9M5R4"/>
<feature type="transmembrane region" description="Helical" evidence="1">
    <location>
        <begin position="175"/>
        <end position="196"/>
    </location>
</feature>
<name>A0A8S9M5R4_BRACR</name>
<keyword evidence="2" id="KW-0732">Signal</keyword>
<feature type="transmembrane region" description="Helical" evidence="1">
    <location>
        <begin position="82"/>
        <end position="100"/>
    </location>
</feature>
<reference evidence="3" key="1">
    <citation type="submission" date="2019-12" db="EMBL/GenBank/DDBJ databases">
        <title>Genome sequencing and annotation of Brassica cretica.</title>
        <authorList>
            <person name="Studholme D.J."/>
            <person name="Sarris P.F."/>
        </authorList>
    </citation>
    <scope>NUCLEOTIDE SEQUENCE</scope>
    <source>
        <strain evidence="3">PFS-102/07</strain>
        <tissue evidence="3">Leaf</tissue>
    </source>
</reference>
<feature type="signal peptide" evidence="2">
    <location>
        <begin position="1"/>
        <end position="19"/>
    </location>
</feature>
<accession>A0A8S9M5R4</accession>
<proteinExistence type="predicted"/>
<gene>
    <name evidence="3" type="ORF">F2Q70_00009694</name>
</gene>
<dbReference type="EMBL" id="QGKY02000089">
    <property type="protein sequence ID" value="KAF2615135.1"/>
    <property type="molecule type" value="Genomic_DNA"/>
</dbReference>
<evidence type="ECO:0000256" key="1">
    <source>
        <dbReference type="SAM" id="Phobius"/>
    </source>
</evidence>
<organism evidence="3">
    <name type="scientific">Brassica cretica</name>
    <name type="common">Mustard</name>
    <dbReference type="NCBI Taxonomy" id="69181"/>
    <lineage>
        <taxon>Eukaryota</taxon>
        <taxon>Viridiplantae</taxon>
        <taxon>Streptophyta</taxon>
        <taxon>Embryophyta</taxon>
        <taxon>Tracheophyta</taxon>
        <taxon>Spermatophyta</taxon>
        <taxon>Magnoliopsida</taxon>
        <taxon>eudicotyledons</taxon>
        <taxon>Gunneridae</taxon>
        <taxon>Pentapetalae</taxon>
        <taxon>rosids</taxon>
        <taxon>malvids</taxon>
        <taxon>Brassicales</taxon>
        <taxon>Brassicaceae</taxon>
        <taxon>Brassiceae</taxon>
        <taxon>Brassica</taxon>
    </lineage>
</organism>
<feature type="transmembrane region" description="Helical" evidence="1">
    <location>
        <begin position="145"/>
        <end position="163"/>
    </location>
</feature>
<feature type="chain" id="PRO_5035722255" description="THH1/TOM1/TOM3 domain-containing protein" evidence="2">
    <location>
        <begin position="20"/>
        <end position="233"/>
    </location>
</feature>
<evidence type="ECO:0000313" key="3">
    <source>
        <dbReference type="EMBL" id="KAF2615135.1"/>
    </source>
</evidence>
<keyword evidence="1" id="KW-0812">Transmembrane</keyword>
<comment type="caution">
    <text evidence="3">The sequence shown here is derived from an EMBL/GenBank/DDBJ whole genome shotgun (WGS) entry which is preliminary data.</text>
</comment>
<keyword evidence="1" id="KW-1133">Transmembrane helix</keyword>
<sequence>MMTLVSLLALAISINLLWPKHDPSKSRFFKHCAVSATTFYAVMLFRYFFFAEPVSHVSTLMKKFPHLLNSPLISRLGRRSQNLISLLALVVVIYSPLIYKVGMQEYVVSVSLANVLFVMTQYFLLYTVRCERMMSKRDVIISRGIWYMMTLVSLLALAISINLLWPKHDPSKSRFFKHCAVSATTFYAVMLFRYFFFAEPVSHVSTLMKKFPDLMNSPLISRLGRRSQNLILP</sequence>